<accession>A0A4P6WTK1</accession>
<name>A0A4P6WTK1_9ENTR</name>
<organism evidence="1 2">
    <name type="scientific">Citrobacter arsenatis</name>
    <dbReference type="NCBI Taxonomy" id="2546350"/>
    <lineage>
        <taxon>Bacteria</taxon>
        <taxon>Pseudomonadati</taxon>
        <taxon>Pseudomonadota</taxon>
        <taxon>Gammaproteobacteria</taxon>
        <taxon>Enterobacterales</taxon>
        <taxon>Enterobacteriaceae</taxon>
        <taxon>Citrobacter</taxon>
    </lineage>
</organism>
<sequence length="223" mass="25459">MSVREEIQDGREAGILRRGIIYTEVLGWVDMGHARGDDVRKLLSDMHQGEHSGKDYYDVKYTQSMGRGGLTIGKFIRWRIRKGRSLFERYSIALSMMMALAHRFEGLQSNFPFYLYTDSGFSGEDLVSDLLGFYRVFSYSNPFPLLQSVSKEEALRRWDYYGPIGSFKNTSFQPILFPDPMKSALALPVKGVLPSFMRTVIPYSDFSSGNVKIVSRDGTVVNW</sequence>
<gene>
    <name evidence="1" type="ORF">E1B03_25685</name>
</gene>
<dbReference type="Proteomes" id="UP000293850">
    <property type="component" value="Chromosome"/>
</dbReference>
<dbReference type="KEGG" id="cars:E1B03_25685"/>
<dbReference type="EMBL" id="CP037864">
    <property type="protein sequence ID" value="QBM25643.1"/>
    <property type="molecule type" value="Genomic_DNA"/>
</dbReference>
<evidence type="ECO:0000313" key="1">
    <source>
        <dbReference type="EMBL" id="QBM25643.1"/>
    </source>
</evidence>
<dbReference type="AlphaFoldDB" id="A0A4P6WTK1"/>
<keyword evidence="2" id="KW-1185">Reference proteome</keyword>
<reference evidence="1 2" key="1">
    <citation type="submission" date="2019-03" db="EMBL/GenBank/DDBJ databases">
        <title>Complete genome sequence of an arsenate-respiring bacteria, Citrobacter sp. LY-1.</title>
        <authorList>
            <person name="Wang H."/>
            <person name="Liu Y."/>
            <person name="Li Q."/>
            <person name="Huang J."/>
        </authorList>
    </citation>
    <scope>NUCLEOTIDE SEQUENCE [LARGE SCALE GENOMIC DNA]</scope>
    <source>
        <strain evidence="1 2">LY-1</strain>
    </source>
</reference>
<dbReference type="RefSeq" id="WP_133087148.1">
    <property type="nucleotide sequence ID" value="NZ_CP037864.1"/>
</dbReference>
<protein>
    <submittedName>
        <fullName evidence="1">Uncharacterized protein</fullName>
    </submittedName>
</protein>
<proteinExistence type="predicted"/>
<evidence type="ECO:0000313" key="2">
    <source>
        <dbReference type="Proteomes" id="UP000293850"/>
    </source>
</evidence>